<sequence length="261" mass="29145">MKLDKGIVKRRTDLLAAEGIEFICNTTVGEDITVSELKSQFDAVVFAVGSTIPRDLRIPGRELKNINFAMQLLHSNTKALLDDQLEDIRKNLAGKNVVVIGGGDTGNDCLGTSTRHGAKSVTNFELLPNPPNARPKDNPWPQWPRIFRVDYGHTEVATHYGKTQENTPFYQRVSDNLEVQETKRGTITTVDPNVYKVDKDDNVFAAGDCRRGQSLVVWGIQEGRQCAREVDEYLMGSTRLPGNGSVEQRNYKLLEELAEKV</sequence>
<dbReference type="InterPro" id="IPR051394">
    <property type="entry name" value="Glutamate_Synthase"/>
</dbReference>
<dbReference type="PRINTS" id="PR00419">
    <property type="entry name" value="ADXRDTASE"/>
</dbReference>
<dbReference type="PANTHER" id="PTHR43100:SF1">
    <property type="entry name" value="GLUTAMATE SYNTHASE [NADPH] SMALL CHAIN"/>
    <property type="match status" value="1"/>
</dbReference>
<dbReference type="AlphaFoldDB" id="A0A8H6BVH2"/>
<protein>
    <submittedName>
        <fullName evidence="2">Pyridine nucleotide-disulfide oxidoreductase family protein</fullName>
    </submittedName>
</protein>
<evidence type="ECO:0000259" key="1">
    <source>
        <dbReference type="Pfam" id="PF07992"/>
    </source>
</evidence>
<proteinExistence type="predicted"/>
<organism evidence="2 3">
    <name type="scientific">Candida albicans</name>
    <name type="common">Yeast</name>
    <dbReference type="NCBI Taxonomy" id="5476"/>
    <lineage>
        <taxon>Eukaryota</taxon>
        <taxon>Fungi</taxon>
        <taxon>Dikarya</taxon>
        <taxon>Ascomycota</taxon>
        <taxon>Saccharomycotina</taxon>
        <taxon>Pichiomycetes</taxon>
        <taxon>Debaryomycetaceae</taxon>
        <taxon>Candida/Lodderomyces clade</taxon>
        <taxon>Candida</taxon>
    </lineage>
</organism>
<comment type="caution">
    <text evidence="2">The sequence shown here is derived from an EMBL/GenBank/DDBJ whole genome shotgun (WGS) entry which is preliminary data.</text>
</comment>
<name>A0A8H6BVH2_CANAX</name>
<dbReference type="PANTHER" id="PTHR43100">
    <property type="entry name" value="GLUTAMATE SYNTHASE [NADPH] SMALL CHAIN"/>
    <property type="match status" value="1"/>
</dbReference>
<evidence type="ECO:0000313" key="3">
    <source>
        <dbReference type="Proteomes" id="UP000536275"/>
    </source>
</evidence>
<reference evidence="2 3" key="1">
    <citation type="submission" date="2020-03" db="EMBL/GenBank/DDBJ databases">
        <title>FDA dAtabase for Regulatory Grade micrObial Sequences (FDA-ARGOS): Supporting development and validation of Infectious Disease Dx tests.</title>
        <authorList>
            <person name="Campos J."/>
            <person name="Goldberg B."/>
            <person name="Tallon L."/>
            <person name="Sadzewicz L."/>
            <person name="Vavikolanu K."/>
            <person name="Mehta A."/>
            <person name="Aluvathingal J."/>
            <person name="Nadendla S."/>
            <person name="Nandy P."/>
            <person name="Geyer C."/>
            <person name="Yan Y."/>
            <person name="Sichtig H."/>
        </authorList>
    </citation>
    <scope>NUCLEOTIDE SEQUENCE [LARGE SCALE GENOMIC DNA]</scope>
    <source>
        <strain evidence="2 3">FDAARGOS_656</strain>
    </source>
</reference>
<gene>
    <name evidence="2" type="ORF">FOB64_006097</name>
</gene>
<dbReference type="Pfam" id="PF07992">
    <property type="entry name" value="Pyr_redox_2"/>
    <property type="match status" value="1"/>
</dbReference>
<dbReference type="Gene3D" id="3.40.50.720">
    <property type="entry name" value="NAD(P)-binding Rossmann-like Domain"/>
    <property type="match status" value="1"/>
</dbReference>
<dbReference type="InterPro" id="IPR023753">
    <property type="entry name" value="FAD/NAD-binding_dom"/>
</dbReference>
<dbReference type="InterPro" id="IPR036188">
    <property type="entry name" value="FAD/NAD-bd_sf"/>
</dbReference>
<evidence type="ECO:0000313" key="2">
    <source>
        <dbReference type="EMBL" id="KAF6063085.1"/>
    </source>
</evidence>
<feature type="domain" description="FAD/NAD(P)-binding" evidence="1">
    <location>
        <begin position="34"/>
        <end position="130"/>
    </location>
</feature>
<dbReference type="GO" id="GO:0016491">
    <property type="term" value="F:oxidoreductase activity"/>
    <property type="evidence" value="ECO:0007669"/>
    <property type="project" value="InterPro"/>
</dbReference>
<dbReference type="EMBL" id="JABWAD010000061">
    <property type="protein sequence ID" value="KAF6063085.1"/>
    <property type="molecule type" value="Genomic_DNA"/>
</dbReference>
<dbReference type="Proteomes" id="UP000536275">
    <property type="component" value="Unassembled WGS sequence"/>
</dbReference>
<dbReference type="Gene3D" id="3.50.50.60">
    <property type="entry name" value="FAD/NAD(P)-binding domain"/>
    <property type="match status" value="2"/>
</dbReference>
<dbReference type="SUPFAM" id="SSF51971">
    <property type="entry name" value="Nucleotide-binding domain"/>
    <property type="match status" value="1"/>
</dbReference>
<dbReference type="SUPFAM" id="SSF51905">
    <property type="entry name" value="FAD/NAD(P)-binding domain"/>
    <property type="match status" value="1"/>
</dbReference>
<accession>A0A8H6BVH2</accession>